<dbReference type="Pfam" id="PF10017">
    <property type="entry name" value="Methyltransf_33"/>
    <property type="match status" value="1"/>
</dbReference>
<dbReference type="EMBL" id="BAAAEO010000001">
    <property type="protein sequence ID" value="GAA0539909.1"/>
    <property type="molecule type" value="Genomic_DNA"/>
</dbReference>
<feature type="domain" description="Histidine-specific methyltransferase SAM-dependent" evidence="3">
    <location>
        <begin position="25"/>
        <end position="324"/>
    </location>
</feature>
<evidence type="ECO:0000259" key="3">
    <source>
        <dbReference type="Pfam" id="PF10017"/>
    </source>
</evidence>
<proteinExistence type="predicted"/>
<keyword evidence="2" id="KW-0808">Transferase</keyword>
<dbReference type="NCBIfam" id="TIGR03438">
    <property type="entry name" value="egtD_ergothio"/>
    <property type="match status" value="1"/>
</dbReference>
<dbReference type="Gene3D" id="3.40.50.150">
    <property type="entry name" value="Vaccinia Virus protein VP39"/>
    <property type="match status" value="1"/>
</dbReference>
<dbReference type="InterPro" id="IPR051128">
    <property type="entry name" value="EgtD_Methyltrsf_superfamily"/>
</dbReference>
<evidence type="ECO:0000313" key="5">
    <source>
        <dbReference type="Proteomes" id="UP001501169"/>
    </source>
</evidence>
<keyword evidence="1" id="KW-0489">Methyltransferase</keyword>
<dbReference type="PIRSF" id="PIRSF018005">
    <property type="entry name" value="UCP018005"/>
    <property type="match status" value="1"/>
</dbReference>
<dbReference type="SUPFAM" id="SSF53335">
    <property type="entry name" value="S-adenosyl-L-methionine-dependent methyltransferases"/>
    <property type="match status" value="1"/>
</dbReference>
<protein>
    <submittedName>
        <fullName evidence="4">L-histidine N(Alpha)-methyltransferase</fullName>
    </submittedName>
</protein>
<dbReference type="InterPro" id="IPR029063">
    <property type="entry name" value="SAM-dependent_MTases_sf"/>
</dbReference>
<dbReference type="InterPro" id="IPR035094">
    <property type="entry name" value="EgtD"/>
</dbReference>
<evidence type="ECO:0000256" key="1">
    <source>
        <dbReference type="ARBA" id="ARBA00022603"/>
    </source>
</evidence>
<evidence type="ECO:0000256" key="2">
    <source>
        <dbReference type="ARBA" id="ARBA00022679"/>
    </source>
</evidence>
<dbReference type="RefSeq" id="WP_226765663.1">
    <property type="nucleotide sequence ID" value="NZ_BAAAEO010000001.1"/>
</dbReference>
<dbReference type="PANTHER" id="PTHR43397">
    <property type="entry name" value="ERGOTHIONEINE BIOSYNTHESIS PROTEIN 1"/>
    <property type="match status" value="1"/>
</dbReference>
<keyword evidence="5" id="KW-1185">Reference proteome</keyword>
<comment type="caution">
    <text evidence="4">The sequence shown here is derived from an EMBL/GenBank/DDBJ whole genome shotgun (WGS) entry which is preliminary data.</text>
</comment>
<dbReference type="InterPro" id="IPR017804">
    <property type="entry name" value="MeTrfase_EgtD-like"/>
</dbReference>
<name>A0ABP3ND88_9GAMM</name>
<sequence>MQNALPLTATEHSLPVFDYLVDRDFASDVLAGLSQQQKQLQPKYFYDQQGSRYFDQICALKEYYPYQTELALLPKVAQDLAQRFTGDSLIVEFGAGSLVKVKPLLQALPGIRQFVPIDISGEHLALACQQLQRDFPAVAVSPVVGDFCTTLTLPVMPLQHCIGFFPGSTIGNFTPAQARQFLCNARQTLGPDGWLLIGVDTKKSPVYLHQAYNDAAGITARFNRNILTRINRELDAAFRPETFEHYAFYNAGQSRVEMHLVSTEEQVVDVFGTAVAFSVGESIHTENSYKYSPDEFMQLAATAGWHTEQHWLADKKLFATYLLRSS</sequence>
<dbReference type="InterPro" id="IPR019257">
    <property type="entry name" value="MeTrfase_dom"/>
</dbReference>
<gene>
    <name evidence="4" type="primary">egtD</name>
    <name evidence="4" type="ORF">GCM10009098_04310</name>
</gene>
<dbReference type="Proteomes" id="UP001501169">
    <property type="component" value="Unassembled WGS sequence"/>
</dbReference>
<dbReference type="PANTHER" id="PTHR43397:SF1">
    <property type="entry name" value="ERGOTHIONEINE BIOSYNTHESIS PROTEIN 1"/>
    <property type="match status" value="1"/>
</dbReference>
<accession>A0ABP3ND88</accession>
<evidence type="ECO:0000313" key="4">
    <source>
        <dbReference type="EMBL" id="GAA0539909.1"/>
    </source>
</evidence>
<reference evidence="5" key="1">
    <citation type="journal article" date="2019" name="Int. J. Syst. Evol. Microbiol.">
        <title>The Global Catalogue of Microorganisms (GCM) 10K type strain sequencing project: providing services to taxonomists for standard genome sequencing and annotation.</title>
        <authorList>
            <consortium name="The Broad Institute Genomics Platform"/>
            <consortium name="The Broad Institute Genome Sequencing Center for Infectious Disease"/>
            <person name="Wu L."/>
            <person name="Ma J."/>
        </authorList>
    </citation>
    <scope>NUCLEOTIDE SEQUENCE [LARGE SCALE GENOMIC DNA]</scope>
    <source>
        <strain evidence="5">JCM 14331</strain>
    </source>
</reference>
<organism evidence="4 5">
    <name type="scientific">Rheinheimera aquimaris</name>
    <dbReference type="NCBI Taxonomy" id="412437"/>
    <lineage>
        <taxon>Bacteria</taxon>
        <taxon>Pseudomonadati</taxon>
        <taxon>Pseudomonadota</taxon>
        <taxon>Gammaproteobacteria</taxon>
        <taxon>Chromatiales</taxon>
        <taxon>Chromatiaceae</taxon>
        <taxon>Rheinheimera</taxon>
    </lineage>
</organism>